<dbReference type="EMBL" id="VFMM01000002">
    <property type="protein sequence ID" value="TQJ12610.1"/>
    <property type="molecule type" value="Genomic_DNA"/>
</dbReference>
<dbReference type="AlphaFoldDB" id="A0A542EBB8"/>
<organism evidence="1 2">
    <name type="scientific">Kribbella jejuensis</name>
    <dbReference type="NCBI Taxonomy" id="236068"/>
    <lineage>
        <taxon>Bacteria</taxon>
        <taxon>Bacillati</taxon>
        <taxon>Actinomycetota</taxon>
        <taxon>Actinomycetes</taxon>
        <taxon>Propionibacteriales</taxon>
        <taxon>Kribbellaceae</taxon>
        <taxon>Kribbella</taxon>
    </lineage>
</organism>
<evidence type="ECO:0000313" key="1">
    <source>
        <dbReference type="EMBL" id="TQJ12610.1"/>
    </source>
</evidence>
<sequence>MSKAEVALATPGDGAVTVASGAGLGDEIVLTHLRYEAVR</sequence>
<name>A0A542EBB8_9ACTN</name>
<gene>
    <name evidence="1" type="ORF">FB475_5558</name>
</gene>
<protein>
    <submittedName>
        <fullName evidence="1">Uncharacterized protein</fullName>
    </submittedName>
</protein>
<reference evidence="1 2" key="1">
    <citation type="submission" date="2019-06" db="EMBL/GenBank/DDBJ databases">
        <title>Sequencing the genomes of 1000 actinobacteria strains.</title>
        <authorList>
            <person name="Klenk H.-P."/>
        </authorList>
    </citation>
    <scope>NUCLEOTIDE SEQUENCE [LARGE SCALE GENOMIC DNA]</scope>
    <source>
        <strain evidence="1 2">DSM 17305</strain>
    </source>
</reference>
<keyword evidence="2" id="KW-1185">Reference proteome</keyword>
<accession>A0A542EBB8</accession>
<comment type="caution">
    <text evidence="1">The sequence shown here is derived from an EMBL/GenBank/DDBJ whole genome shotgun (WGS) entry which is preliminary data.</text>
</comment>
<proteinExistence type="predicted"/>
<evidence type="ECO:0000313" key="2">
    <source>
        <dbReference type="Proteomes" id="UP000316298"/>
    </source>
</evidence>
<dbReference type="Proteomes" id="UP000316298">
    <property type="component" value="Unassembled WGS sequence"/>
</dbReference>